<organism evidence="6 7">
    <name type="scientific">Fodinisporobacter ferrooxydans</name>
    <dbReference type="NCBI Taxonomy" id="2901836"/>
    <lineage>
        <taxon>Bacteria</taxon>
        <taxon>Bacillati</taxon>
        <taxon>Bacillota</taxon>
        <taxon>Bacilli</taxon>
        <taxon>Bacillales</taxon>
        <taxon>Alicyclobacillaceae</taxon>
        <taxon>Fodinisporobacter</taxon>
    </lineage>
</organism>
<dbReference type="Gene3D" id="3.40.50.720">
    <property type="entry name" value="NAD(P)-binding Rossmann-like Domain"/>
    <property type="match status" value="1"/>
</dbReference>
<feature type="domain" description="Enoyl reductase (ER)" evidence="5">
    <location>
        <begin position="8"/>
        <end position="337"/>
    </location>
</feature>
<dbReference type="EMBL" id="CP089291">
    <property type="protein sequence ID" value="UOF90413.1"/>
    <property type="molecule type" value="Genomic_DNA"/>
</dbReference>
<keyword evidence="3" id="KW-0560">Oxidoreductase</keyword>
<name>A0ABY4CJ44_9BACL</name>
<dbReference type="PROSITE" id="PS00059">
    <property type="entry name" value="ADH_ZINC"/>
    <property type="match status" value="1"/>
</dbReference>
<proteinExistence type="inferred from homology"/>
<dbReference type="Pfam" id="PF08240">
    <property type="entry name" value="ADH_N"/>
    <property type="match status" value="1"/>
</dbReference>
<dbReference type="CDD" id="cd08234">
    <property type="entry name" value="threonine_DH_like"/>
    <property type="match status" value="1"/>
</dbReference>
<keyword evidence="7" id="KW-1185">Reference proteome</keyword>
<dbReference type="InterPro" id="IPR013149">
    <property type="entry name" value="ADH-like_C"/>
</dbReference>
<dbReference type="InterPro" id="IPR011032">
    <property type="entry name" value="GroES-like_sf"/>
</dbReference>
<evidence type="ECO:0000256" key="3">
    <source>
        <dbReference type="ARBA" id="ARBA00023002"/>
    </source>
</evidence>
<dbReference type="SUPFAM" id="SSF50129">
    <property type="entry name" value="GroES-like"/>
    <property type="match status" value="1"/>
</dbReference>
<dbReference type="InterPro" id="IPR020843">
    <property type="entry name" value="ER"/>
</dbReference>
<dbReference type="Proteomes" id="UP000830167">
    <property type="component" value="Chromosome"/>
</dbReference>
<dbReference type="InterPro" id="IPR036291">
    <property type="entry name" value="NAD(P)-bd_dom_sf"/>
</dbReference>
<keyword evidence="1 4" id="KW-0479">Metal-binding</keyword>
<comment type="cofactor">
    <cofactor evidence="4">
        <name>Zn(2+)</name>
        <dbReference type="ChEBI" id="CHEBI:29105"/>
    </cofactor>
</comment>
<evidence type="ECO:0000259" key="5">
    <source>
        <dbReference type="SMART" id="SM00829"/>
    </source>
</evidence>
<evidence type="ECO:0000313" key="7">
    <source>
        <dbReference type="Proteomes" id="UP000830167"/>
    </source>
</evidence>
<dbReference type="InterPro" id="IPR013154">
    <property type="entry name" value="ADH-like_N"/>
</dbReference>
<dbReference type="SMART" id="SM00829">
    <property type="entry name" value="PKS_ER"/>
    <property type="match status" value="1"/>
</dbReference>
<gene>
    <name evidence="6" type="ORF">LSG31_21575</name>
</gene>
<evidence type="ECO:0000256" key="2">
    <source>
        <dbReference type="ARBA" id="ARBA00022833"/>
    </source>
</evidence>
<dbReference type="Pfam" id="PF00107">
    <property type="entry name" value="ADH_zinc_N"/>
    <property type="match status" value="1"/>
</dbReference>
<comment type="similarity">
    <text evidence="4">Belongs to the zinc-containing alcohol dehydrogenase family.</text>
</comment>
<reference evidence="6" key="1">
    <citation type="submission" date="2021-12" db="EMBL/GenBank/DDBJ databases">
        <title>Alicyclobacillaceae gen. nov., sp. nov., isolated from chalcocite enrichment system.</title>
        <authorList>
            <person name="Jiang Z."/>
        </authorList>
    </citation>
    <scope>NUCLEOTIDE SEQUENCE</scope>
    <source>
        <strain evidence="6">MYW30-H2</strain>
    </source>
</reference>
<dbReference type="PANTHER" id="PTHR43401:SF2">
    <property type="entry name" value="L-THREONINE 3-DEHYDROGENASE"/>
    <property type="match status" value="1"/>
</dbReference>
<evidence type="ECO:0000256" key="4">
    <source>
        <dbReference type="RuleBase" id="RU361277"/>
    </source>
</evidence>
<evidence type="ECO:0000313" key="6">
    <source>
        <dbReference type="EMBL" id="UOF90413.1"/>
    </source>
</evidence>
<dbReference type="SUPFAM" id="SSF51735">
    <property type="entry name" value="NAD(P)-binding Rossmann-fold domains"/>
    <property type="match status" value="1"/>
</dbReference>
<dbReference type="RefSeq" id="WP_347437107.1">
    <property type="nucleotide sequence ID" value="NZ_CP089291.1"/>
</dbReference>
<keyword evidence="2 4" id="KW-0862">Zinc</keyword>
<dbReference type="PANTHER" id="PTHR43401">
    <property type="entry name" value="L-THREONINE 3-DEHYDROGENASE"/>
    <property type="match status" value="1"/>
</dbReference>
<accession>A0ABY4CJ44</accession>
<evidence type="ECO:0000256" key="1">
    <source>
        <dbReference type="ARBA" id="ARBA00022723"/>
    </source>
</evidence>
<dbReference type="Gene3D" id="3.90.180.10">
    <property type="entry name" value="Medium-chain alcohol dehydrogenases, catalytic domain"/>
    <property type="match status" value="1"/>
</dbReference>
<dbReference type="InterPro" id="IPR002328">
    <property type="entry name" value="ADH_Zn_CS"/>
</dbReference>
<dbReference type="InterPro" id="IPR050129">
    <property type="entry name" value="Zn_alcohol_dh"/>
</dbReference>
<sequence length="342" mass="37666">MKAVLYEKPLEFSVKEVENPEIKDQQVLIEVKACGVCKTDVHIHHGEFISGFPLVPGHEFVGEVVKVGAAVKDFKPGDRVAADNTVLCGHCYYCRRNQPLFCENFYSLGCNGSGGFAEYVVVNHDKVFPIGDLSYDEAVMIEPTACAVHGIDVIDVKPGDDILMFGAGPTGIVLAQLLKHAGAANLVVVASDKTKLDLIKKLAADNVIVMDRSDYSKHETEIKSLFPKGFDIIVDATGAKEVIEHCPQFAKYGAKIVIYGVAEENDRISISPYEIFRKELKIIGSFAQTHCFDRAIKFIQNGIVKVKDIVTNRYSISEFDKAISQVETGKGHIKVIIDMQNE</sequence>
<protein>
    <submittedName>
        <fullName evidence="6">Zinc-dependent alcohol dehydrogenase family protein</fullName>
    </submittedName>
</protein>